<protein>
    <submittedName>
        <fullName evidence="3">Multiprotein-bridging factor 1 family protein</fullName>
    </submittedName>
</protein>
<dbReference type="Pfam" id="PF24250">
    <property type="entry name" value="HVO_2718"/>
    <property type="match status" value="1"/>
</dbReference>
<dbReference type="CDD" id="cd00093">
    <property type="entry name" value="HTH_XRE"/>
    <property type="match status" value="1"/>
</dbReference>
<evidence type="ECO:0000259" key="2">
    <source>
        <dbReference type="PROSITE" id="PS50943"/>
    </source>
</evidence>
<proteinExistence type="predicted"/>
<dbReference type="InterPro" id="IPR001387">
    <property type="entry name" value="Cro/C1-type_HTH"/>
</dbReference>
<dbReference type="SUPFAM" id="SSF47413">
    <property type="entry name" value="lambda repressor-like DNA-binding domains"/>
    <property type="match status" value="1"/>
</dbReference>
<dbReference type="AlphaFoldDB" id="A0ABD5VDJ7"/>
<evidence type="ECO:0000313" key="3">
    <source>
        <dbReference type="EMBL" id="MFC6953166.1"/>
    </source>
</evidence>
<evidence type="ECO:0000256" key="1">
    <source>
        <dbReference type="SAM" id="MobiDB-lite"/>
    </source>
</evidence>
<dbReference type="EMBL" id="JBHSXN010000002">
    <property type="protein sequence ID" value="MFC6953166.1"/>
    <property type="molecule type" value="Genomic_DNA"/>
</dbReference>
<dbReference type="PROSITE" id="PS50943">
    <property type="entry name" value="HTH_CROC1"/>
    <property type="match status" value="1"/>
</dbReference>
<gene>
    <name evidence="3" type="ORF">ACFQGB_09850</name>
</gene>
<organism evidence="3 4">
    <name type="scientific">Halorubellus litoreus</name>
    <dbReference type="NCBI Taxonomy" id="755308"/>
    <lineage>
        <taxon>Archaea</taxon>
        <taxon>Methanobacteriati</taxon>
        <taxon>Methanobacteriota</taxon>
        <taxon>Stenosarchaea group</taxon>
        <taxon>Halobacteria</taxon>
        <taxon>Halobacteriales</taxon>
        <taxon>Halorubellaceae</taxon>
        <taxon>Halorubellus</taxon>
    </lineage>
</organism>
<dbReference type="InterPro" id="IPR057937">
    <property type="entry name" value="HVO_2718-like_HTH"/>
</dbReference>
<evidence type="ECO:0000313" key="4">
    <source>
        <dbReference type="Proteomes" id="UP001596395"/>
    </source>
</evidence>
<dbReference type="RefSeq" id="WP_336350132.1">
    <property type="nucleotide sequence ID" value="NZ_JAZAQL010000002.1"/>
</dbReference>
<dbReference type="InterPro" id="IPR058562">
    <property type="entry name" value="MJ0586_N"/>
</dbReference>
<feature type="compositionally biased region" description="Basic and acidic residues" evidence="1">
    <location>
        <begin position="46"/>
        <end position="56"/>
    </location>
</feature>
<comment type="caution">
    <text evidence="3">The sequence shown here is derived from an EMBL/GenBank/DDBJ whole genome shotgun (WGS) entry which is preliminary data.</text>
</comment>
<reference evidence="3 4" key="1">
    <citation type="journal article" date="2019" name="Int. J. Syst. Evol. Microbiol.">
        <title>The Global Catalogue of Microorganisms (GCM) 10K type strain sequencing project: providing services to taxonomists for standard genome sequencing and annotation.</title>
        <authorList>
            <consortium name="The Broad Institute Genomics Platform"/>
            <consortium name="The Broad Institute Genome Sequencing Center for Infectious Disease"/>
            <person name="Wu L."/>
            <person name="Ma J."/>
        </authorList>
    </citation>
    <scope>NUCLEOTIDE SEQUENCE [LARGE SCALE GENOMIC DNA]</scope>
    <source>
        <strain evidence="3 4">GX26</strain>
    </source>
</reference>
<sequence>MAKYSTGGSSGGGDGDTCELCGAASENLSMANVAGARLNVCASCAPHDDTETKRSSNDGSSSGAGGSGGGGDRDRKRRAVQNAAKANDVWDGDSGHWEEEGTNYDDDQLPYLHNDYGKTVTEARQERGLQREEFAEELGATEADIIAIEQGRATQAGIGGGLIAAIEDYLDVEISEQ</sequence>
<accession>A0ABD5VDJ7</accession>
<feature type="region of interest" description="Disordered" evidence="1">
    <location>
        <begin position="46"/>
        <end position="110"/>
    </location>
</feature>
<dbReference type="Gene3D" id="1.10.260.40">
    <property type="entry name" value="lambda repressor-like DNA-binding domains"/>
    <property type="match status" value="1"/>
</dbReference>
<dbReference type="Pfam" id="PF26602">
    <property type="entry name" value="HVO_2718_N"/>
    <property type="match status" value="1"/>
</dbReference>
<dbReference type="Proteomes" id="UP001596395">
    <property type="component" value="Unassembled WGS sequence"/>
</dbReference>
<dbReference type="InterPro" id="IPR010982">
    <property type="entry name" value="Lambda_DNA-bd_dom_sf"/>
</dbReference>
<feature type="domain" description="HTH cro/C1-type" evidence="2">
    <location>
        <begin position="120"/>
        <end position="177"/>
    </location>
</feature>
<name>A0ABD5VDJ7_9EURY</name>
<keyword evidence="4" id="KW-1185">Reference proteome</keyword>
<dbReference type="SMART" id="SM00530">
    <property type="entry name" value="HTH_XRE"/>
    <property type="match status" value="1"/>
</dbReference>